<evidence type="ECO:0000313" key="3">
    <source>
        <dbReference type="Proteomes" id="UP000001064"/>
    </source>
</evidence>
<gene>
    <name evidence="2" type="ORF">DICPUDRAFT_99767</name>
</gene>
<name>F1A2D4_DICPU</name>
<feature type="compositionally biased region" description="Low complexity" evidence="1">
    <location>
        <begin position="140"/>
        <end position="153"/>
    </location>
</feature>
<dbReference type="RefSeq" id="XP_003293827.1">
    <property type="nucleotide sequence ID" value="XM_003293779.1"/>
</dbReference>
<protein>
    <submittedName>
        <fullName evidence="2">Expressed protein</fullName>
    </submittedName>
</protein>
<dbReference type="GeneID" id="10505150"/>
<dbReference type="VEuPathDB" id="AmoebaDB:DICPUDRAFT_99767"/>
<dbReference type="InParanoid" id="F1A2D4"/>
<dbReference type="EMBL" id="GL871407">
    <property type="protein sequence ID" value="EGC29640.1"/>
    <property type="molecule type" value="Genomic_DNA"/>
</dbReference>
<reference evidence="3" key="1">
    <citation type="journal article" date="2011" name="Genome Biol.">
        <title>Comparative genomics of the social amoebae Dictyostelium discoideum and Dictyostelium purpureum.</title>
        <authorList>
            <consortium name="US DOE Joint Genome Institute (JGI-PGF)"/>
            <person name="Sucgang R."/>
            <person name="Kuo A."/>
            <person name="Tian X."/>
            <person name="Salerno W."/>
            <person name="Parikh A."/>
            <person name="Feasley C.L."/>
            <person name="Dalin E."/>
            <person name="Tu H."/>
            <person name="Huang E."/>
            <person name="Barry K."/>
            <person name="Lindquist E."/>
            <person name="Shapiro H."/>
            <person name="Bruce D."/>
            <person name="Schmutz J."/>
            <person name="Salamov A."/>
            <person name="Fey P."/>
            <person name="Gaudet P."/>
            <person name="Anjard C."/>
            <person name="Babu M.M."/>
            <person name="Basu S."/>
            <person name="Bushmanova Y."/>
            <person name="van der Wel H."/>
            <person name="Katoh-Kurasawa M."/>
            <person name="Dinh C."/>
            <person name="Coutinho P.M."/>
            <person name="Saito T."/>
            <person name="Elias M."/>
            <person name="Schaap P."/>
            <person name="Kay R.R."/>
            <person name="Henrissat B."/>
            <person name="Eichinger L."/>
            <person name="Rivero F."/>
            <person name="Putnam N.H."/>
            <person name="West C.M."/>
            <person name="Loomis W.F."/>
            <person name="Chisholm R.L."/>
            <person name="Shaulsky G."/>
            <person name="Strassmann J.E."/>
            <person name="Queller D.C."/>
            <person name="Kuspa A."/>
            <person name="Grigoriev I.V."/>
        </authorList>
    </citation>
    <scope>NUCLEOTIDE SEQUENCE [LARGE SCALE GENOMIC DNA]</scope>
    <source>
        <strain evidence="3">QSDP1</strain>
    </source>
</reference>
<dbReference type="KEGG" id="dpp:DICPUDRAFT_99767"/>
<feature type="region of interest" description="Disordered" evidence="1">
    <location>
        <begin position="140"/>
        <end position="173"/>
    </location>
</feature>
<keyword evidence="3" id="KW-1185">Reference proteome</keyword>
<dbReference type="Proteomes" id="UP000001064">
    <property type="component" value="Unassembled WGS sequence"/>
</dbReference>
<dbReference type="AlphaFoldDB" id="F1A2D4"/>
<evidence type="ECO:0000313" key="2">
    <source>
        <dbReference type="EMBL" id="EGC29640.1"/>
    </source>
</evidence>
<accession>F1A2D4</accession>
<proteinExistence type="predicted"/>
<organism evidence="2 3">
    <name type="scientific">Dictyostelium purpureum</name>
    <name type="common">Slime mold</name>
    <dbReference type="NCBI Taxonomy" id="5786"/>
    <lineage>
        <taxon>Eukaryota</taxon>
        <taxon>Amoebozoa</taxon>
        <taxon>Evosea</taxon>
        <taxon>Eumycetozoa</taxon>
        <taxon>Dictyostelia</taxon>
        <taxon>Dictyosteliales</taxon>
        <taxon>Dictyosteliaceae</taxon>
        <taxon>Dictyostelium</taxon>
    </lineage>
</organism>
<sequence>MLSIEQCIKKRTLELDNNIFISSNINNNNKYSTMIPTSTKATNVSKLKLKEEILNDSSLAKKRKLNQDYQSYGYNPASSPINGRYKENIETINNFSIVYFKRKRKTPLNKDFKKKQQESQATQTSPLICCHYYCGVGDSNESSDSDYSSQRSDCNIYSEIESDDEKENKQINK</sequence>
<evidence type="ECO:0000256" key="1">
    <source>
        <dbReference type="SAM" id="MobiDB-lite"/>
    </source>
</evidence>